<comment type="caution">
    <text evidence="2">The sequence shown here is derived from an EMBL/GenBank/DDBJ whole genome shotgun (WGS) entry which is preliminary data.</text>
</comment>
<gene>
    <name evidence="2" type="ORF">DFQ04_1705</name>
</gene>
<dbReference type="Pfam" id="PF13641">
    <property type="entry name" value="Glyco_tranf_2_3"/>
    <property type="match status" value="1"/>
</dbReference>
<feature type="transmembrane region" description="Helical" evidence="1">
    <location>
        <begin position="305"/>
        <end position="321"/>
    </location>
</feature>
<dbReference type="GO" id="GO:0016740">
    <property type="term" value="F:transferase activity"/>
    <property type="evidence" value="ECO:0007669"/>
    <property type="project" value="UniProtKB-KW"/>
</dbReference>
<dbReference type="RefSeq" id="WP_133554728.1">
    <property type="nucleotide sequence ID" value="NZ_SNYF01000006.1"/>
</dbReference>
<proteinExistence type="predicted"/>
<dbReference type="Gene3D" id="3.90.550.10">
    <property type="entry name" value="Spore Coat Polysaccharide Biosynthesis Protein SpsA, Chain A"/>
    <property type="match status" value="1"/>
</dbReference>
<keyword evidence="2" id="KW-0808">Transferase</keyword>
<keyword evidence="1" id="KW-0812">Transmembrane</keyword>
<evidence type="ECO:0000256" key="1">
    <source>
        <dbReference type="SAM" id="Phobius"/>
    </source>
</evidence>
<protein>
    <submittedName>
        <fullName evidence="2">Cellulose synthase/poly-beta-1,6-N-acetylglucosamine synthase-like glycosyltransferase</fullName>
    </submittedName>
</protein>
<dbReference type="Proteomes" id="UP000294535">
    <property type="component" value="Unassembled WGS sequence"/>
</dbReference>
<name>A0A4R6T831_9BACT</name>
<dbReference type="InterPro" id="IPR029044">
    <property type="entry name" value="Nucleotide-diphossugar_trans"/>
</dbReference>
<dbReference type="EMBL" id="SNYF01000006">
    <property type="protein sequence ID" value="TDQ17057.1"/>
    <property type="molecule type" value="Genomic_DNA"/>
</dbReference>
<dbReference type="AlphaFoldDB" id="A0A4R6T831"/>
<reference evidence="2 3" key="1">
    <citation type="submission" date="2019-03" db="EMBL/GenBank/DDBJ databases">
        <title>Genomic Encyclopedia of Type Strains, Phase III (KMG-III): the genomes of soil and plant-associated and newly described type strains.</title>
        <authorList>
            <person name="Whitman W."/>
        </authorList>
    </citation>
    <scope>NUCLEOTIDE SEQUENCE [LARGE SCALE GENOMIC DNA]</scope>
    <source>
        <strain evidence="2 3">CECT 8446</strain>
    </source>
</reference>
<keyword evidence="3" id="KW-1185">Reference proteome</keyword>
<evidence type="ECO:0000313" key="2">
    <source>
        <dbReference type="EMBL" id="TDQ17057.1"/>
    </source>
</evidence>
<feature type="transmembrane region" description="Helical" evidence="1">
    <location>
        <begin position="350"/>
        <end position="372"/>
    </location>
</feature>
<evidence type="ECO:0000313" key="3">
    <source>
        <dbReference type="Proteomes" id="UP000294535"/>
    </source>
</evidence>
<keyword evidence="1" id="KW-1133">Transmembrane helix</keyword>
<dbReference type="OrthoDB" id="1523666at2"/>
<keyword evidence="1" id="KW-0472">Membrane</keyword>
<sequence>MKTLLLLPISLIALYLFLSAVYQLALAIAARYFKPVKQTQAREVSKLVVLVPTYAENEVILHSTKKNLTVSKPEGVEVDYLVIADQVKPSTCIQLCSMGAEVLEVKFDQSTKVKALQAAMDYLKGRNYDAAVILDADNVMESNFLLETQSYLNTGYSLIQGQRLAANSNSDFALLDGLSEAANTEMLCKGANVLGFSSKLSGSAMVFDYSLFEEAIPTLKAIGGFDKELELYFTSGEHYIQYAPELAVWDEKVASAQAFSKQRGRWLQSQYAFLRKSFLPALKSLKQGNVDYFHKSLQLALPPRALAPFLLVLVVFLGILLDNSALLMMGGVGFLSLMTSYVLSLSSQLGAARILIIAKALPGLFLSSIRALGWMSKAKKQFIHTKHQVVQS</sequence>
<dbReference type="SUPFAM" id="SSF53448">
    <property type="entry name" value="Nucleotide-diphospho-sugar transferases"/>
    <property type="match status" value="1"/>
</dbReference>
<organism evidence="2 3">
    <name type="scientific">Algoriphagus boseongensis</name>
    <dbReference type="NCBI Taxonomy" id="1442587"/>
    <lineage>
        <taxon>Bacteria</taxon>
        <taxon>Pseudomonadati</taxon>
        <taxon>Bacteroidota</taxon>
        <taxon>Cytophagia</taxon>
        <taxon>Cytophagales</taxon>
        <taxon>Cyclobacteriaceae</taxon>
        <taxon>Algoriphagus</taxon>
    </lineage>
</organism>
<accession>A0A4R6T831</accession>